<dbReference type="Proteomes" id="UP000294933">
    <property type="component" value="Unassembled WGS sequence"/>
</dbReference>
<evidence type="ECO:0000313" key="4">
    <source>
        <dbReference type="Proteomes" id="UP000294933"/>
    </source>
</evidence>
<evidence type="ECO:0000313" key="3">
    <source>
        <dbReference type="EMBL" id="TDL16521.1"/>
    </source>
</evidence>
<feature type="region of interest" description="Disordered" evidence="1">
    <location>
        <begin position="1"/>
        <end position="49"/>
    </location>
</feature>
<feature type="compositionally biased region" description="Basic residues" evidence="1">
    <location>
        <begin position="13"/>
        <end position="22"/>
    </location>
</feature>
<accession>A0A4Y7PNF8</accession>
<dbReference type="AlphaFoldDB" id="A0A4Y7PNF8"/>
<dbReference type="VEuPathDB" id="FungiDB:BD410DRAFT_808051"/>
<keyword evidence="2" id="KW-0472">Membrane</keyword>
<dbReference type="EMBL" id="ML170241">
    <property type="protein sequence ID" value="TDL16521.1"/>
    <property type="molecule type" value="Genomic_DNA"/>
</dbReference>
<sequence length="261" mass="28810">MASLLERTNVTPKTRRAGHVRNRGNGGRASAAVPYNRTHRGQSKADSDSMWQHTLSLRLTDPPSASSSAGGPRKVETKIVKSAQRQATAPWVHLERTVGIAASQNAKVVEVARLAIFKRGYIFKPLVHHATGRYVVVGLTFTKSDEAKNDVKVSGLLADRLKLSNTLGTGVAADSDIIATIAMVPMLKSVLKALLIIFHRHIVVTAMVAWYFSACIIIYTINRGVLVTVVQILIVALFWYGTDKFYWRANFWHPADFMNSE</sequence>
<dbReference type="OrthoDB" id="2792702at2759"/>
<feature type="transmembrane region" description="Helical" evidence="2">
    <location>
        <begin position="193"/>
        <end position="219"/>
    </location>
</feature>
<organism evidence="3 4">
    <name type="scientific">Rickenella mellea</name>
    <dbReference type="NCBI Taxonomy" id="50990"/>
    <lineage>
        <taxon>Eukaryota</taxon>
        <taxon>Fungi</taxon>
        <taxon>Dikarya</taxon>
        <taxon>Basidiomycota</taxon>
        <taxon>Agaricomycotina</taxon>
        <taxon>Agaricomycetes</taxon>
        <taxon>Hymenochaetales</taxon>
        <taxon>Rickenellaceae</taxon>
        <taxon>Rickenella</taxon>
    </lineage>
</organism>
<feature type="transmembrane region" description="Helical" evidence="2">
    <location>
        <begin position="225"/>
        <end position="242"/>
    </location>
</feature>
<keyword evidence="2" id="KW-1133">Transmembrane helix</keyword>
<keyword evidence="2" id="KW-0812">Transmembrane</keyword>
<feature type="compositionally biased region" description="Polar residues" evidence="1">
    <location>
        <begin position="1"/>
        <end position="12"/>
    </location>
</feature>
<gene>
    <name evidence="3" type="ORF">BD410DRAFT_808051</name>
</gene>
<protein>
    <submittedName>
        <fullName evidence="3">Uncharacterized protein</fullName>
    </submittedName>
</protein>
<keyword evidence="4" id="KW-1185">Reference proteome</keyword>
<reference evidence="3 4" key="1">
    <citation type="submission" date="2018-06" db="EMBL/GenBank/DDBJ databases">
        <title>A transcriptomic atlas of mushroom development highlights an independent origin of complex multicellularity.</title>
        <authorList>
            <consortium name="DOE Joint Genome Institute"/>
            <person name="Krizsan K."/>
            <person name="Almasi E."/>
            <person name="Merenyi Z."/>
            <person name="Sahu N."/>
            <person name="Viragh M."/>
            <person name="Koszo T."/>
            <person name="Mondo S."/>
            <person name="Kiss B."/>
            <person name="Balint B."/>
            <person name="Kues U."/>
            <person name="Barry K."/>
            <person name="Hegedus J.C."/>
            <person name="Henrissat B."/>
            <person name="Johnson J."/>
            <person name="Lipzen A."/>
            <person name="Ohm R."/>
            <person name="Nagy I."/>
            <person name="Pangilinan J."/>
            <person name="Yan J."/>
            <person name="Xiong Y."/>
            <person name="Grigoriev I.V."/>
            <person name="Hibbett D.S."/>
            <person name="Nagy L.G."/>
        </authorList>
    </citation>
    <scope>NUCLEOTIDE SEQUENCE [LARGE SCALE GENOMIC DNA]</scope>
    <source>
        <strain evidence="3 4">SZMC22713</strain>
    </source>
</reference>
<evidence type="ECO:0000256" key="2">
    <source>
        <dbReference type="SAM" id="Phobius"/>
    </source>
</evidence>
<name>A0A4Y7PNF8_9AGAM</name>
<evidence type="ECO:0000256" key="1">
    <source>
        <dbReference type="SAM" id="MobiDB-lite"/>
    </source>
</evidence>
<proteinExistence type="predicted"/>